<dbReference type="InterPro" id="IPR011527">
    <property type="entry name" value="ABC1_TM_dom"/>
</dbReference>
<evidence type="ECO:0000256" key="4">
    <source>
        <dbReference type="ARBA" id="ARBA00023136"/>
    </source>
</evidence>
<dbReference type="EMBL" id="JADQDF010000001">
    <property type="protein sequence ID" value="MBW0128100.1"/>
    <property type="molecule type" value="Genomic_DNA"/>
</dbReference>
<proteinExistence type="predicted"/>
<accession>A0ABS6U788</accession>
<feature type="transmembrane region" description="Helical" evidence="5">
    <location>
        <begin position="154"/>
        <end position="172"/>
    </location>
</feature>
<dbReference type="PANTHER" id="PTHR24221:SF654">
    <property type="entry name" value="ATP-BINDING CASSETTE SUB-FAMILY B MEMBER 6"/>
    <property type="match status" value="1"/>
</dbReference>
<dbReference type="PROSITE" id="PS50893">
    <property type="entry name" value="ABC_TRANSPORTER_2"/>
    <property type="match status" value="1"/>
</dbReference>
<keyword evidence="2 5" id="KW-0812">Transmembrane</keyword>
<dbReference type="InterPro" id="IPR003593">
    <property type="entry name" value="AAA+_ATPase"/>
</dbReference>
<protein>
    <submittedName>
        <fullName evidence="8">Thiol reductant ABC exporter subunit CydC</fullName>
    </submittedName>
</protein>
<evidence type="ECO:0000313" key="8">
    <source>
        <dbReference type="EMBL" id="MBW0128100.1"/>
    </source>
</evidence>
<reference evidence="8 9" key="1">
    <citation type="submission" date="2020-11" db="EMBL/GenBank/DDBJ databases">
        <title>Pseudonocardia abyssalis sp. nov. and Pseudonocardia oceani sp. nov., description and phylogenomic analysis of two novel actinomycetes isolated from the deep Southern Ocean.</title>
        <authorList>
            <person name="Parra J."/>
        </authorList>
    </citation>
    <scope>NUCLEOTIDE SEQUENCE [LARGE SCALE GENOMIC DNA]</scope>
    <source>
        <strain evidence="9">KRD185</strain>
    </source>
</reference>
<evidence type="ECO:0000259" key="6">
    <source>
        <dbReference type="PROSITE" id="PS50893"/>
    </source>
</evidence>
<dbReference type="PROSITE" id="PS00211">
    <property type="entry name" value="ABC_TRANSPORTER_1"/>
    <property type="match status" value="1"/>
</dbReference>
<feature type="domain" description="ABC transmembrane type-1" evidence="7">
    <location>
        <begin position="14"/>
        <end position="298"/>
    </location>
</feature>
<dbReference type="InterPro" id="IPR017871">
    <property type="entry name" value="ABC_transporter-like_CS"/>
</dbReference>
<dbReference type="PROSITE" id="PS50929">
    <property type="entry name" value="ABC_TM1F"/>
    <property type="match status" value="1"/>
</dbReference>
<dbReference type="InterPro" id="IPR003439">
    <property type="entry name" value="ABC_transporter-like_ATP-bd"/>
</dbReference>
<dbReference type="RefSeq" id="WP_218592802.1">
    <property type="nucleotide sequence ID" value="NZ_JADQDE010000208.1"/>
</dbReference>
<evidence type="ECO:0000313" key="9">
    <source>
        <dbReference type="Proteomes" id="UP000694300"/>
    </source>
</evidence>
<evidence type="ECO:0000256" key="2">
    <source>
        <dbReference type="ARBA" id="ARBA00022692"/>
    </source>
</evidence>
<keyword evidence="3 5" id="KW-1133">Transmembrane helix</keyword>
<feature type="transmembrane region" description="Helical" evidence="5">
    <location>
        <begin position="270"/>
        <end position="295"/>
    </location>
</feature>
<evidence type="ECO:0000256" key="3">
    <source>
        <dbReference type="ARBA" id="ARBA00022989"/>
    </source>
</evidence>
<feature type="transmembrane region" description="Helical" evidence="5">
    <location>
        <begin position="231"/>
        <end position="258"/>
    </location>
</feature>
<keyword evidence="4 5" id="KW-0472">Membrane</keyword>
<name>A0ABS6U788_9PSEU</name>
<evidence type="ECO:0000256" key="5">
    <source>
        <dbReference type="SAM" id="Phobius"/>
    </source>
</evidence>
<sequence length="536" mass="54691">MTALLRLVAPGRLAAAVVLGTLTVLSGAALLATSGALISGAARRPETLFVLLPLITAVRLFSVARAALRYAERLVSHDLTLRLVARLRAGLLERLVPLAPAALTGARGGALLARIRTDVDELQGVVVRLVGPALVAVLAGTTAVGLTALVSPPLALVLAVLLLVLGAGVPAWSRAAGRRPAVEAAQADAAFGSDALDLVRGLADHVSGDGGAGALRALDAHLDRQERAERAAARVTAVTTALREGVPALGVVAALWLVGWDVATGSTSPVLLAAAALGVLGAFEAVGGLGAAWAAADGVRAAAGRVRALDARRPAVTDPAAPRPRPARSDLRFEGVSLRYPGAVRDAVNDLHLTVAEGEKVALTGPSGAGKSTVLALALRVRDPDAGRVTLGGTDLRELALADVRAACAWAPQTPQVLGGTLAANLRVARDGATDAELDAALRELGLDALLDRTGLDGWVGEAGERLSAGERSRLALARALLAPSPVLLPDEPTAHLDAPLAVRLLDRLAADPRTVLLVSHDPALLDGRWRRVAVG</sequence>
<keyword evidence="9" id="KW-1185">Reference proteome</keyword>
<evidence type="ECO:0000256" key="1">
    <source>
        <dbReference type="ARBA" id="ARBA00004141"/>
    </source>
</evidence>
<comment type="caution">
    <text evidence="8">The sequence shown here is derived from an EMBL/GenBank/DDBJ whole genome shotgun (WGS) entry which is preliminary data.</text>
</comment>
<dbReference type="Pfam" id="PF00005">
    <property type="entry name" value="ABC_tran"/>
    <property type="match status" value="1"/>
</dbReference>
<gene>
    <name evidence="8" type="primary">cydC</name>
    <name evidence="8" type="ORF">I4I82_10420</name>
</gene>
<dbReference type="Pfam" id="PF00664">
    <property type="entry name" value="ABC_membrane"/>
    <property type="match status" value="1"/>
</dbReference>
<dbReference type="NCBIfam" id="TIGR02868">
    <property type="entry name" value="CydC"/>
    <property type="match status" value="1"/>
</dbReference>
<feature type="domain" description="ABC transporter" evidence="6">
    <location>
        <begin position="331"/>
        <end position="535"/>
    </location>
</feature>
<dbReference type="Proteomes" id="UP000694300">
    <property type="component" value="Unassembled WGS sequence"/>
</dbReference>
<dbReference type="SMART" id="SM00382">
    <property type="entry name" value="AAA"/>
    <property type="match status" value="1"/>
</dbReference>
<dbReference type="InterPro" id="IPR014223">
    <property type="entry name" value="ABC_CydC/D"/>
</dbReference>
<organism evidence="8 9">
    <name type="scientific">Pseudonocardia oceani</name>
    <dbReference type="NCBI Taxonomy" id="2792013"/>
    <lineage>
        <taxon>Bacteria</taxon>
        <taxon>Bacillati</taxon>
        <taxon>Actinomycetota</taxon>
        <taxon>Actinomycetes</taxon>
        <taxon>Pseudonocardiales</taxon>
        <taxon>Pseudonocardiaceae</taxon>
        <taxon>Pseudonocardia</taxon>
    </lineage>
</organism>
<dbReference type="InterPro" id="IPR039421">
    <property type="entry name" value="Type_1_exporter"/>
</dbReference>
<comment type="subcellular location">
    <subcellularLocation>
        <location evidence="1">Membrane</location>
        <topology evidence="1">Multi-pass membrane protein</topology>
    </subcellularLocation>
</comment>
<feature type="transmembrane region" description="Helical" evidence="5">
    <location>
        <begin position="13"/>
        <end position="38"/>
    </location>
</feature>
<feature type="transmembrane region" description="Helical" evidence="5">
    <location>
        <begin position="50"/>
        <end position="71"/>
    </location>
</feature>
<feature type="transmembrane region" description="Helical" evidence="5">
    <location>
        <begin position="125"/>
        <end position="148"/>
    </location>
</feature>
<evidence type="ECO:0000259" key="7">
    <source>
        <dbReference type="PROSITE" id="PS50929"/>
    </source>
</evidence>
<dbReference type="PANTHER" id="PTHR24221">
    <property type="entry name" value="ATP-BINDING CASSETTE SUB-FAMILY B"/>
    <property type="match status" value="1"/>
</dbReference>